<dbReference type="AlphaFoldDB" id="A0A2R6S5B7"/>
<evidence type="ECO:0000256" key="4">
    <source>
        <dbReference type="SAM" id="MobiDB-lite"/>
    </source>
</evidence>
<dbReference type="InterPro" id="IPR009071">
    <property type="entry name" value="HMG_box_dom"/>
</dbReference>
<evidence type="ECO:0000259" key="5">
    <source>
        <dbReference type="PROSITE" id="PS50118"/>
    </source>
</evidence>
<sequence length="555" mass="61290">MATERVQDVPFVDDDDDDDMPPLVDNPYPSMTFTFAANMTPITYSTDPNGFEVSPEITAPGSFIYSPPNSPIFAESRPSHNKKKDASYIPRPPNAFILFRSSFIRAQHIPEKIEGNHSALSKIIGKYWKALPREEREIWEAKAIVALAEHRKKYPDWRFRPGANALSKVKDGPRRRNNKKGKGEAEKKVRNREKRCDKIADLLVEGKKGSDLEAAIEAYDCETGGEPKVAEEGCTVLVMKMQSCNQPTPRDPNVGERPHGHIPVAPTQESHYAQCDEPRVLTPNPTNDARFKTPLTSMFKRSSSAPASYIRKYGDALSDVCYVGRRDSFSVATPIGTPQLPCASPYTSGYESDPRVGHDVSVTCNAAATRGDNTNNLTPFPPMPQAFAQTAEYDCPTPCSQWTDTFSSSDGSTCSPGLPPFIPDLDDNMIPSVSPVSSAFNPQFDIERDLSAKLDDIVANGFSSPIYVPYSPYSPVNGWDEGEGMKAPFVGYHPISQPYVVTPQSPLDFDYDGIMKDAFEAASFVDFGGWNITLNSGHLSHHDGLQRCIRSEGHY</sequence>
<dbReference type="SMART" id="SM00398">
    <property type="entry name" value="HMG"/>
    <property type="match status" value="1"/>
</dbReference>
<dbReference type="PROSITE" id="PS50118">
    <property type="entry name" value="HMG_BOX_2"/>
    <property type="match status" value="1"/>
</dbReference>
<keyword evidence="7" id="KW-1185">Reference proteome</keyword>
<dbReference type="GO" id="GO:0000981">
    <property type="term" value="F:DNA-binding transcription factor activity, RNA polymerase II-specific"/>
    <property type="evidence" value="ECO:0007669"/>
    <property type="project" value="TreeGrafter"/>
</dbReference>
<feature type="compositionally biased region" description="Acidic residues" evidence="4">
    <location>
        <begin position="11"/>
        <end position="20"/>
    </location>
</feature>
<dbReference type="CDD" id="cd01389">
    <property type="entry name" value="HMG-box_ROX1-like"/>
    <property type="match status" value="1"/>
</dbReference>
<evidence type="ECO:0000256" key="1">
    <source>
        <dbReference type="ARBA" id="ARBA00023125"/>
    </source>
</evidence>
<dbReference type="Proteomes" id="UP000186601">
    <property type="component" value="Unassembled WGS sequence"/>
</dbReference>
<dbReference type="InterPro" id="IPR051356">
    <property type="entry name" value="SOX/SOX-like_TF"/>
</dbReference>
<feature type="region of interest" description="Disordered" evidence="4">
    <location>
        <begin position="1"/>
        <end position="24"/>
    </location>
</feature>
<reference evidence="6 7" key="1">
    <citation type="submission" date="2018-02" db="EMBL/GenBank/DDBJ databases">
        <title>Genome sequence of the basidiomycete white-rot fungus Phlebia centrifuga.</title>
        <authorList>
            <person name="Granchi Z."/>
            <person name="Peng M."/>
            <person name="de Vries R.P."/>
            <person name="Hilden K."/>
            <person name="Makela M.R."/>
            <person name="Grigoriev I."/>
            <person name="Riley R."/>
        </authorList>
    </citation>
    <scope>NUCLEOTIDE SEQUENCE [LARGE SCALE GENOMIC DNA]</scope>
    <source>
        <strain evidence="6 7">FBCC195</strain>
    </source>
</reference>
<keyword evidence="2 3" id="KW-0539">Nucleus</keyword>
<feature type="compositionally biased region" description="Basic and acidic residues" evidence="4">
    <location>
        <begin position="181"/>
        <end position="191"/>
    </location>
</feature>
<feature type="DNA-binding region" description="HMG box" evidence="3">
    <location>
        <begin position="89"/>
        <end position="158"/>
    </location>
</feature>
<accession>A0A2R6S5B7</accession>
<protein>
    <recommendedName>
        <fullName evidence="5">HMG box domain-containing protein</fullName>
    </recommendedName>
</protein>
<gene>
    <name evidence="6" type="ORF">PHLCEN_2v697</name>
</gene>
<dbReference type="PANTHER" id="PTHR45789">
    <property type="entry name" value="FI18025P1"/>
    <property type="match status" value="1"/>
</dbReference>
<evidence type="ECO:0000256" key="2">
    <source>
        <dbReference type="ARBA" id="ARBA00023242"/>
    </source>
</evidence>
<name>A0A2R6S5B7_9APHY</name>
<feature type="region of interest" description="Disordered" evidence="4">
    <location>
        <begin position="163"/>
        <end position="191"/>
    </location>
</feature>
<dbReference type="InterPro" id="IPR036910">
    <property type="entry name" value="HMG_box_dom_sf"/>
</dbReference>
<feature type="domain" description="HMG box" evidence="5">
    <location>
        <begin position="89"/>
        <end position="158"/>
    </location>
</feature>
<dbReference type="GO" id="GO:0005634">
    <property type="term" value="C:nucleus"/>
    <property type="evidence" value="ECO:0007669"/>
    <property type="project" value="UniProtKB-UniRule"/>
</dbReference>
<dbReference type="EMBL" id="MLYV02000042">
    <property type="protein sequence ID" value="PSS37490.1"/>
    <property type="molecule type" value="Genomic_DNA"/>
</dbReference>
<dbReference type="SUPFAM" id="SSF47095">
    <property type="entry name" value="HMG-box"/>
    <property type="match status" value="1"/>
</dbReference>
<dbReference type="Pfam" id="PF00505">
    <property type="entry name" value="HMG_box"/>
    <property type="match status" value="1"/>
</dbReference>
<comment type="caution">
    <text evidence="6">The sequence shown here is derived from an EMBL/GenBank/DDBJ whole genome shotgun (WGS) entry which is preliminary data.</text>
</comment>
<keyword evidence="1 3" id="KW-0238">DNA-binding</keyword>
<proteinExistence type="predicted"/>
<evidence type="ECO:0000256" key="3">
    <source>
        <dbReference type="PROSITE-ProRule" id="PRU00267"/>
    </source>
</evidence>
<evidence type="ECO:0000313" key="6">
    <source>
        <dbReference type="EMBL" id="PSS37490.1"/>
    </source>
</evidence>
<dbReference type="Gene3D" id="1.10.30.10">
    <property type="entry name" value="High mobility group box domain"/>
    <property type="match status" value="1"/>
</dbReference>
<dbReference type="GO" id="GO:0000978">
    <property type="term" value="F:RNA polymerase II cis-regulatory region sequence-specific DNA binding"/>
    <property type="evidence" value="ECO:0007669"/>
    <property type="project" value="TreeGrafter"/>
</dbReference>
<evidence type="ECO:0000313" key="7">
    <source>
        <dbReference type="Proteomes" id="UP000186601"/>
    </source>
</evidence>
<dbReference type="PANTHER" id="PTHR45789:SF2">
    <property type="entry name" value="FI18025P1"/>
    <property type="match status" value="1"/>
</dbReference>
<organism evidence="6 7">
    <name type="scientific">Hermanssonia centrifuga</name>
    <dbReference type="NCBI Taxonomy" id="98765"/>
    <lineage>
        <taxon>Eukaryota</taxon>
        <taxon>Fungi</taxon>
        <taxon>Dikarya</taxon>
        <taxon>Basidiomycota</taxon>
        <taxon>Agaricomycotina</taxon>
        <taxon>Agaricomycetes</taxon>
        <taxon>Polyporales</taxon>
        <taxon>Meruliaceae</taxon>
        <taxon>Hermanssonia</taxon>
    </lineage>
</organism>
<dbReference type="STRING" id="98765.A0A2R6S5B7"/>
<dbReference type="OrthoDB" id="6247875at2759"/>